<dbReference type="HOGENOM" id="CLU_936856_0_0_1"/>
<protein>
    <submittedName>
        <fullName evidence="2">Uncharacterized protein</fullName>
    </submittedName>
</protein>
<gene>
    <name evidence="2" type="ORF">BAUCODRAFT_517973</name>
</gene>
<evidence type="ECO:0000313" key="2">
    <source>
        <dbReference type="EMBL" id="EMC96110.1"/>
    </source>
</evidence>
<dbReference type="KEGG" id="bcom:BAUCODRAFT_517973"/>
<dbReference type="EMBL" id="KB445556">
    <property type="protein sequence ID" value="EMC96110.1"/>
    <property type="molecule type" value="Genomic_DNA"/>
</dbReference>
<dbReference type="Proteomes" id="UP000011761">
    <property type="component" value="Unassembled WGS sequence"/>
</dbReference>
<proteinExistence type="predicted"/>
<keyword evidence="3" id="KW-1185">Reference proteome</keyword>
<evidence type="ECO:0000256" key="1">
    <source>
        <dbReference type="SAM" id="MobiDB-lite"/>
    </source>
</evidence>
<organism evidence="2 3">
    <name type="scientific">Baudoinia panamericana (strain UAMH 10762)</name>
    <name type="common">Angels' share fungus</name>
    <name type="synonym">Baudoinia compniacensis (strain UAMH 10762)</name>
    <dbReference type="NCBI Taxonomy" id="717646"/>
    <lineage>
        <taxon>Eukaryota</taxon>
        <taxon>Fungi</taxon>
        <taxon>Dikarya</taxon>
        <taxon>Ascomycota</taxon>
        <taxon>Pezizomycotina</taxon>
        <taxon>Dothideomycetes</taxon>
        <taxon>Dothideomycetidae</taxon>
        <taxon>Mycosphaerellales</taxon>
        <taxon>Teratosphaeriaceae</taxon>
        <taxon>Baudoinia</taxon>
    </lineage>
</organism>
<dbReference type="GeneID" id="19115091"/>
<feature type="compositionally biased region" description="Basic and acidic residues" evidence="1">
    <location>
        <begin position="197"/>
        <end position="207"/>
    </location>
</feature>
<feature type="region of interest" description="Disordered" evidence="1">
    <location>
        <begin position="34"/>
        <end position="56"/>
    </location>
</feature>
<dbReference type="AlphaFoldDB" id="M2NB76"/>
<feature type="region of interest" description="Disordered" evidence="1">
    <location>
        <begin position="106"/>
        <end position="135"/>
    </location>
</feature>
<evidence type="ECO:0000313" key="3">
    <source>
        <dbReference type="Proteomes" id="UP000011761"/>
    </source>
</evidence>
<accession>M2NB76</accession>
<dbReference type="RefSeq" id="XP_007677322.1">
    <property type="nucleotide sequence ID" value="XM_007679132.1"/>
</dbReference>
<reference evidence="2 3" key="1">
    <citation type="journal article" date="2012" name="PLoS Pathog.">
        <title>Diverse lifestyles and strategies of plant pathogenesis encoded in the genomes of eighteen Dothideomycetes fungi.</title>
        <authorList>
            <person name="Ohm R.A."/>
            <person name="Feau N."/>
            <person name="Henrissat B."/>
            <person name="Schoch C.L."/>
            <person name="Horwitz B.A."/>
            <person name="Barry K.W."/>
            <person name="Condon B.J."/>
            <person name="Copeland A.C."/>
            <person name="Dhillon B."/>
            <person name="Glaser F."/>
            <person name="Hesse C.N."/>
            <person name="Kosti I."/>
            <person name="LaButti K."/>
            <person name="Lindquist E.A."/>
            <person name="Lucas S."/>
            <person name="Salamov A.A."/>
            <person name="Bradshaw R.E."/>
            <person name="Ciuffetti L."/>
            <person name="Hamelin R.C."/>
            <person name="Kema G.H.J."/>
            <person name="Lawrence C."/>
            <person name="Scott J.A."/>
            <person name="Spatafora J.W."/>
            <person name="Turgeon B.G."/>
            <person name="de Wit P.J.G.M."/>
            <person name="Zhong S."/>
            <person name="Goodwin S.B."/>
            <person name="Grigoriev I.V."/>
        </authorList>
    </citation>
    <scope>NUCLEOTIDE SEQUENCE [LARGE SCALE GENOMIC DNA]</scope>
    <source>
        <strain evidence="2 3">UAMH 10762</strain>
    </source>
</reference>
<feature type="region of interest" description="Disordered" evidence="1">
    <location>
        <begin position="167"/>
        <end position="297"/>
    </location>
</feature>
<name>M2NB76_BAUPA</name>
<sequence length="297" mass="32595">MELWQKYRTENVARAKCTARNPRQTERRMLHASLHTEATRRSPRNHTTSHHVVGPPSDFGAVSLITAATTAFEQGIASAAESSWTDFTAGNSETGGEAALAIDKDTEGEDGTEVHTSDGAGTSSQAGEHPIELSTAPTYNPFQFSASPAIYAVKSACESFRRSPDHWAAEPCDGQPPAITSTPPSTHREPQAYSRLGGREQKAEMQCRARPYKRKPPPDEICFIPKRSTPKRKEPARFASCTEETPSGWTFVDYSVPEPSIREDESAEAKSYPGHRRKGEDKAVRYSVCPSGSHGYR</sequence>